<name>G9ZD16_9GAMM</name>
<proteinExistence type="predicted"/>
<reference evidence="1 2" key="1">
    <citation type="submission" date="2011-08" db="EMBL/GenBank/DDBJ databases">
        <authorList>
            <person name="Weinstock G."/>
            <person name="Sodergren E."/>
            <person name="Clifton S."/>
            <person name="Fulton L."/>
            <person name="Fulton B."/>
            <person name="Courtney L."/>
            <person name="Fronick C."/>
            <person name="Harrison M."/>
            <person name="Strong C."/>
            <person name="Farmer C."/>
            <person name="Delahaunty K."/>
            <person name="Markovic C."/>
            <person name="Hall O."/>
            <person name="Minx P."/>
            <person name="Tomlinson C."/>
            <person name="Mitreva M."/>
            <person name="Hou S."/>
            <person name="Chen J."/>
            <person name="Wollam A."/>
            <person name="Pepin K.H."/>
            <person name="Johnson M."/>
            <person name="Bhonagiri V."/>
            <person name="Zhang X."/>
            <person name="Suruliraj S."/>
            <person name="Warren W."/>
            <person name="Chinwalla A."/>
            <person name="Mardis E.R."/>
            <person name="Wilson R.K."/>
        </authorList>
    </citation>
    <scope>NUCLEOTIDE SEQUENCE [LARGE SCALE GENOMIC DNA]</scope>
    <source>
        <strain evidence="1 2">F0432</strain>
    </source>
</reference>
<dbReference type="EMBL" id="AGCM01000033">
    <property type="protein sequence ID" value="EHM55560.1"/>
    <property type="molecule type" value="Genomic_DNA"/>
</dbReference>
<accession>G9ZD16</accession>
<gene>
    <name evidence="1" type="ORF">HMPREF9080_00649</name>
</gene>
<dbReference type="HOGENOM" id="CLU_3150813_0_0_6"/>
<dbReference type="Proteomes" id="UP000004750">
    <property type="component" value="Unassembled WGS sequence"/>
</dbReference>
<evidence type="ECO:0000313" key="1">
    <source>
        <dbReference type="EMBL" id="EHM55560.1"/>
    </source>
</evidence>
<protein>
    <submittedName>
        <fullName evidence="1">Uncharacterized protein</fullName>
    </submittedName>
</protein>
<organism evidence="1 2">
    <name type="scientific">Cardiobacterium valvarum F0432</name>
    <dbReference type="NCBI Taxonomy" id="797473"/>
    <lineage>
        <taxon>Bacteria</taxon>
        <taxon>Pseudomonadati</taxon>
        <taxon>Pseudomonadota</taxon>
        <taxon>Gammaproteobacteria</taxon>
        <taxon>Cardiobacteriales</taxon>
        <taxon>Cardiobacteriaceae</taxon>
        <taxon>Cardiobacterium</taxon>
    </lineage>
</organism>
<comment type="caution">
    <text evidence="1">The sequence shown here is derived from an EMBL/GenBank/DDBJ whole genome shotgun (WGS) entry which is preliminary data.</text>
</comment>
<evidence type="ECO:0000313" key="2">
    <source>
        <dbReference type="Proteomes" id="UP000004750"/>
    </source>
</evidence>
<sequence length="48" mass="4850">MDSVLAPLGDISSVPLSRTQKAGCACAVGRGPPYAGPVFTPLDGSLYI</sequence>
<dbReference type="AlphaFoldDB" id="G9ZD16"/>